<keyword evidence="2" id="KW-1185">Reference proteome</keyword>
<comment type="caution">
    <text evidence="1">The sequence shown here is derived from an EMBL/GenBank/DDBJ whole genome shotgun (WGS) entry which is preliminary data.</text>
</comment>
<proteinExistence type="predicted"/>
<accession>A0ACB8FMJ1</accession>
<gene>
    <name evidence="1" type="ORF">K3G42_003043</name>
</gene>
<evidence type="ECO:0000313" key="1">
    <source>
        <dbReference type="EMBL" id="KAH8006366.1"/>
    </source>
</evidence>
<dbReference type="EMBL" id="CM037619">
    <property type="protein sequence ID" value="KAH8006366.1"/>
    <property type="molecule type" value="Genomic_DNA"/>
</dbReference>
<sequence length="450" mass="51505">MCRFPGAGAGTKSLWEKLQSLPCHFNWCLEFKDKVNVGHVLQTLALKVEHAAYQNRSVYLAMRAYLQQLDGSSPDALGSLREAETVLQQEHPTDFSRRVLLIYGNYAWIYYHLSNYEMVELYLGRIREICQFLSSPEPYSVQMPEIHAQKGWSLLSLGFQNGEEAQKCFQVALQGDKSSQEFQAGLAISAFASWTRCFDFRLRTEVQSLMEPLLCRQPQNDELKVHLASLLEHKDWRRSEALAKEVAENSHHPEHLRFAARLLKKNNISRAVGILREAIGLAPGYHLLHYELGVCYKQQLEGAAGEVREEVLAAAIESFKRAVEADPQSIFFRLELAQLYCERNPTYAEEMYRNLLEELPKASQRCQQAIYLHWGDFLLRGKGLRLEALEAYKAGCAVLGGHKKEWQQLTGRLGKLAEVFEKDSEMESAEAAFEVLRLRPQFQKEIEPGY</sequence>
<name>A0ACB8FMJ1_9SAUR</name>
<evidence type="ECO:0000313" key="2">
    <source>
        <dbReference type="Proteomes" id="UP000827872"/>
    </source>
</evidence>
<organism evidence="1 2">
    <name type="scientific">Sphaerodactylus townsendi</name>
    <dbReference type="NCBI Taxonomy" id="933632"/>
    <lineage>
        <taxon>Eukaryota</taxon>
        <taxon>Metazoa</taxon>
        <taxon>Chordata</taxon>
        <taxon>Craniata</taxon>
        <taxon>Vertebrata</taxon>
        <taxon>Euteleostomi</taxon>
        <taxon>Lepidosauria</taxon>
        <taxon>Squamata</taxon>
        <taxon>Bifurcata</taxon>
        <taxon>Gekkota</taxon>
        <taxon>Sphaerodactylidae</taxon>
        <taxon>Sphaerodactylus</taxon>
    </lineage>
</organism>
<reference evidence="1" key="1">
    <citation type="submission" date="2021-08" db="EMBL/GenBank/DDBJ databases">
        <title>The first chromosome-level gecko genome reveals the dynamic sex chromosomes of Neotropical dwarf geckos (Sphaerodactylidae: Sphaerodactylus).</title>
        <authorList>
            <person name="Pinto B.J."/>
            <person name="Keating S.E."/>
            <person name="Gamble T."/>
        </authorList>
    </citation>
    <scope>NUCLEOTIDE SEQUENCE</scope>
    <source>
        <strain evidence="1">TG3544</strain>
    </source>
</reference>
<protein>
    <submittedName>
        <fullName evidence="1">Uncharacterized protein</fullName>
    </submittedName>
</protein>
<dbReference type="Proteomes" id="UP000827872">
    <property type="component" value="Linkage Group LG06"/>
</dbReference>